<name>A0AAN6LZK0_9PLEO</name>
<feature type="region of interest" description="Disordered" evidence="1">
    <location>
        <begin position="1"/>
        <end position="177"/>
    </location>
</feature>
<dbReference type="InterPro" id="IPR036779">
    <property type="entry name" value="LysM_dom_sf"/>
</dbReference>
<feature type="region of interest" description="Disordered" evidence="1">
    <location>
        <begin position="887"/>
        <end position="951"/>
    </location>
</feature>
<feature type="compositionally biased region" description="Low complexity" evidence="1">
    <location>
        <begin position="608"/>
        <end position="625"/>
    </location>
</feature>
<evidence type="ECO:0008006" key="4">
    <source>
        <dbReference type="Google" id="ProtNLM"/>
    </source>
</evidence>
<feature type="compositionally biased region" description="Polar residues" evidence="1">
    <location>
        <begin position="251"/>
        <end position="261"/>
    </location>
</feature>
<dbReference type="AlphaFoldDB" id="A0AAN6LZK0"/>
<feature type="region of interest" description="Disordered" evidence="1">
    <location>
        <begin position="965"/>
        <end position="1027"/>
    </location>
</feature>
<proteinExistence type="predicted"/>
<dbReference type="Proteomes" id="UP001280581">
    <property type="component" value="Unassembled WGS sequence"/>
</dbReference>
<dbReference type="Gene3D" id="3.10.350.10">
    <property type="entry name" value="LysM domain"/>
    <property type="match status" value="1"/>
</dbReference>
<feature type="region of interest" description="Disordered" evidence="1">
    <location>
        <begin position="1133"/>
        <end position="1162"/>
    </location>
</feature>
<feature type="compositionally biased region" description="Acidic residues" evidence="1">
    <location>
        <begin position="208"/>
        <end position="225"/>
    </location>
</feature>
<feature type="compositionally biased region" description="Polar residues" evidence="1">
    <location>
        <begin position="891"/>
        <end position="922"/>
    </location>
</feature>
<gene>
    <name evidence="2" type="ORF">GRF29_69g585923</name>
</gene>
<keyword evidence="3" id="KW-1185">Reference proteome</keyword>
<feature type="compositionally biased region" description="Pro residues" evidence="1">
    <location>
        <begin position="276"/>
        <end position="285"/>
    </location>
</feature>
<accession>A0AAN6LZK0</accession>
<evidence type="ECO:0000256" key="1">
    <source>
        <dbReference type="SAM" id="MobiDB-lite"/>
    </source>
</evidence>
<feature type="compositionally biased region" description="Basic and acidic residues" evidence="1">
    <location>
        <begin position="925"/>
        <end position="951"/>
    </location>
</feature>
<evidence type="ECO:0000313" key="3">
    <source>
        <dbReference type="Proteomes" id="UP001280581"/>
    </source>
</evidence>
<sequence length="1181" mass="126111">MPRPKRTKVASTAARVAKSSKPAEPPVTTQKQPKSRNTATPKPADGAGEGSDALVGKSTRTRKRASQSQSQSQAQDKAYPTMNSASPVAREPDTTVSASMHRTPPHTSRRTRVSRGSAEQPSTKKTSTPAHKVTSYLEMEEGDSSGFGDHMLSFTSLDSNSPAHGTRPPSAIKVGATPAHERSILALTNFKRRARQPSLLRMVHQTTDLEDNDGEDMDLYADDLDDFHPNAESTPLPKQQTAPGQDGATDSGVNLSSSGSRGTKRKLSPVIQVPRSSPPYDPPSGPDVESRSPSPSLPDVVRSTIENDDDESEDQAAAQSEPEPEPCSDIMAPPMSSSDYAVDAVEDVQDSPVVRKGRRKRGAPAEEGEEEGQREPTVNVKAKGKQKPKAEKGISTAKLQALLPKRRTRRNPDDSDSASPLDSDEDELSMPPRRHAQLARKMAASNPSKKPGRAGRKATAPRGSRTYGRAVSSDKENEGRAKADGESDEEGSGHTEIANEGRSADLQAMAKKFEDIDAFDLDFESRTGPQAGVLGLGLGGARSGGGGSVDVGIVGSRRLLQQRPTVCTLPKHALLGECHAHLALPPSHRVLCCSPPAHFVWLSKAMNPTNGSPSSHSSSTPATSTLRPRTRRLISVEDDLNPPSGSAYRSPLGSRAASPAPNTRSPSYHASFERAADPPSLRVGRDAQKALSGLWGNSWSALQGLATNVMGSEPQPTQRKRKPYLASHSHRRTSTSAPPKQWGPSAASAPHVGAGTQEEREAMVRAMKRKDLLLADQALMSDSVGRLKRRNSDDRMASSAPPGENEDRDALVYIHNVRPHDTLAGLTIKFNCQSAVLRKANRMWPNDSVQTKKTIVLPVDACGVKGRPVAGPGAREEDNLLLGSWDDDAEASSNTLPHGWTSSAPKDMDTSSALSPSVSNADSEPPWKHDSWVLLPNDKEPTEIGRMPRRELGFFPPARRKSLVFSDASTPRASVDLPRSSTSTSSHANSPTQPVSRPRASSNLSSVSAPYRGRKRSTSGFQLHGPGGVGTMDQEYFTPWAPSLLDADSGRVVHHGGSGALTPSGGAGIDLQEIGGAIEGWMRKVGTQASKILSEPSTPGQGKRSAVPVLGAVGGDMGDLIELQGDAFEIGEGQEYRGRTGRSPVRDLQTPTNEQYQSARPDFNLVLRARGAKGNNSSKND</sequence>
<reference evidence="2 3" key="1">
    <citation type="submission" date="2021-02" db="EMBL/GenBank/DDBJ databases">
        <title>Genome assembly of Pseudopithomyces chartarum.</title>
        <authorList>
            <person name="Jauregui R."/>
            <person name="Singh J."/>
            <person name="Voisey C."/>
        </authorList>
    </citation>
    <scope>NUCLEOTIDE SEQUENCE [LARGE SCALE GENOMIC DNA]</scope>
    <source>
        <strain evidence="2 3">AGR01</strain>
    </source>
</reference>
<organism evidence="2 3">
    <name type="scientific">Pseudopithomyces chartarum</name>
    <dbReference type="NCBI Taxonomy" id="1892770"/>
    <lineage>
        <taxon>Eukaryota</taxon>
        <taxon>Fungi</taxon>
        <taxon>Dikarya</taxon>
        <taxon>Ascomycota</taxon>
        <taxon>Pezizomycotina</taxon>
        <taxon>Dothideomycetes</taxon>
        <taxon>Pleosporomycetidae</taxon>
        <taxon>Pleosporales</taxon>
        <taxon>Massarineae</taxon>
        <taxon>Didymosphaeriaceae</taxon>
        <taxon>Pseudopithomyces</taxon>
    </lineage>
</organism>
<feature type="region of interest" description="Disordered" evidence="1">
    <location>
        <begin position="194"/>
        <end position="502"/>
    </location>
</feature>
<feature type="compositionally biased region" description="Polar residues" evidence="1">
    <location>
        <begin position="987"/>
        <end position="1008"/>
    </location>
</feature>
<comment type="caution">
    <text evidence="2">The sequence shown here is derived from an EMBL/GenBank/DDBJ whole genome shotgun (WGS) entry which is preliminary data.</text>
</comment>
<protein>
    <recommendedName>
        <fullName evidence="4">LysM domain-containing protein</fullName>
    </recommendedName>
</protein>
<feature type="compositionally biased region" description="Polar residues" evidence="1">
    <location>
        <begin position="27"/>
        <end position="40"/>
    </location>
</feature>
<feature type="compositionally biased region" description="Low complexity" evidence="1">
    <location>
        <begin position="66"/>
        <end position="75"/>
    </location>
</feature>
<feature type="compositionally biased region" description="Polar residues" evidence="1">
    <location>
        <begin position="231"/>
        <end position="243"/>
    </location>
</feature>
<feature type="region of interest" description="Disordered" evidence="1">
    <location>
        <begin position="709"/>
        <end position="759"/>
    </location>
</feature>
<feature type="compositionally biased region" description="Polar residues" evidence="1">
    <location>
        <begin position="117"/>
        <end position="129"/>
    </location>
</feature>
<feature type="compositionally biased region" description="Basic residues" evidence="1">
    <location>
        <begin position="718"/>
        <end position="733"/>
    </location>
</feature>
<feature type="compositionally biased region" description="Polar residues" evidence="1">
    <location>
        <begin position="153"/>
        <end position="163"/>
    </location>
</feature>
<feature type="compositionally biased region" description="Basic residues" evidence="1">
    <location>
        <begin position="103"/>
        <end position="113"/>
    </location>
</feature>
<dbReference type="EMBL" id="WVTA01000006">
    <property type="protein sequence ID" value="KAK3209065.1"/>
    <property type="molecule type" value="Genomic_DNA"/>
</dbReference>
<feature type="region of interest" description="Disordered" evidence="1">
    <location>
        <begin position="608"/>
        <end position="681"/>
    </location>
</feature>
<evidence type="ECO:0000313" key="2">
    <source>
        <dbReference type="EMBL" id="KAK3209065.1"/>
    </source>
</evidence>
<feature type="compositionally biased region" description="Basic and acidic residues" evidence="1">
    <location>
        <begin position="472"/>
        <end position="502"/>
    </location>
</feature>
<feature type="compositionally biased region" description="Polar residues" evidence="1">
    <location>
        <begin position="1149"/>
        <end position="1158"/>
    </location>
</feature>